<feature type="transmembrane region" description="Helical" evidence="1">
    <location>
        <begin position="259"/>
        <end position="280"/>
    </location>
</feature>
<feature type="transmembrane region" description="Helical" evidence="1">
    <location>
        <begin position="185"/>
        <end position="207"/>
    </location>
</feature>
<name>A0A1W2TKF8_ROSNE</name>
<dbReference type="Proteomes" id="UP000054516">
    <property type="component" value="Unassembled WGS sequence"/>
</dbReference>
<evidence type="ECO:0000313" key="3">
    <source>
        <dbReference type="Proteomes" id="UP000054516"/>
    </source>
</evidence>
<protein>
    <submittedName>
        <fullName evidence="2">Uncharacterized protein</fullName>
    </submittedName>
</protein>
<dbReference type="OrthoDB" id="2847781at2759"/>
<feature type="transmembrane region" description="Helical" evidence="1">
    <location>
        <begin position="337"/>
        <end position="354"/>
    </location>
</feature>
<dbReference type="EMBL" id="DF977457">
    <property type="protein sequence ID" value="GAP88743.2"/>
    <property type="molecule type" value="Genomic_DNA"/>
</dbReference>
<keyword evidence="1" id="KW-0812">Transmembrane</keyword>
<keyword evidence="3" id="KW-1185">Reference proteome</keyword>
<reference evidence="2" key="1">
    <citation type="submission" date="2016-03" db="EMBL/GenBank/DDBJ databases">
        <title>Draft genome sequence of Rosellinia necatrix.</title>
        <authorList>
            <person name="Kanematsu S."/>
        </authorList>
    </citation>
    <scope>NUCLEOTIDE SEQUENCE [LARGE SCALE GENOMIC DNA]</scope>
    <source>
        <strain evidence="2">W97</strain>
    </source>
</reference>
<gene>
    <name evidence="2" type="ORF">SAMD00023353_1201620</name>
</gene>
<keyword evidence="1" id="KW-0472">Membrane</keyword>
<dbReference type="AlphaFoldDB" id="A0A1W2TKF8"/>
<feature type="transmembrane region" description="Helical" evidence="1">
    <location>
        <begin position="97"/>
        <end position="119"/>
    </location>
</feature>
<proteinExistence type="predicted"/>
<sequence length="429" mass="47122">MSESLLYVQPNATLDYIITELRSSRPQPAPDSVFCKLDIPSTATATATFTLAFSDSPRWESREVSRATLLFWILALAFNCVGQPTGRLLRLRYPHHAVLRAFPALYAADALAALIRWALGVARSRGDVRGSASLVLAARFLDARGLPDAGAVAAAKRHRRIRLWGAVAGALPPAIQLWAARGLGAVPVAVGTLFFGSWVAFELLLGAARLEDVQRLRGAVQSMQLDLPSKDESESERPQSTRALRPELLLGPFRQLDGVPLEAGFAFLAMLGNVSIILYISVTQLGTHFSRWMLSILYVLRLLIAQYSICRRFLYYETPSHTLDHFNSIGSWSIRKLLRGIMVPVCGSLSYLVINIDDGPRALATHEPGMSNSIFFLGFFFLLCLVGPGWELPSWELNPVLQALNALGLIVLSHQPQNTYKPAGLDVFG</sequence>
<accession>A0A1W2TKF8</accession>
<evidence type="ECO:0000256" key="1">
    <source>
        <dbReference type="SAM" id="Phobius"/>
    </source>
</evidence>
<evidence type="ECO:0000313" key="2">
    <source>
        <dbReference type="EMBL" id="GAP88743.2"/>
    </source>
</evidence>
<organism evidence="2">
    <name type="scientific">Rosellinia necatrix</name>
    <name type="common">White root-rot fungus</name>
    <dbReference type="NCBI Taxonomy" id="77044"/>
    <lineage>
        <taxon>Eukaryota</taxon>
        <taxon>Fungi</taxon>
        <taxon>Dikarya</taxon>
        <taxon>Ascomycota</taxon>
        <taxon>Pezizomycotina</taxon>
        <taxon>Sordariomycetes</taxon>
        <taxon>Xylariomycetidae</taxon>
        <taxon>Xylariales</taxon>
        <taxon>Xylariaceae</taxon>
        <taxon>Rosellinia</taxon>
    </lineage>
</organism>
<keyword evidence="1" id="KW-1133">Transmembrane helix</keyword>
<feature type="transmembrane region" description="Helical" evidence="1">
    <location>
        <begin position="374"/>
        <end position="392"/>
    </location>
</feature>
<feature type="transmembrane region" description="Helical" evidence="1">
    <location>
        <begin position="161"/>
        <end position="179"/>
    </location>
</feature>